<dbReference type="GO" id="GO:0019013">
    <property type="term" value="C:viral nucleocapsid"/>
    <property type="evidence" value="ECO:0007669"/>
    <property type="project" value="UniProtKB-KW"/>
</dbReference>
<accession>A0A7T8I1D6</accession>
<reference evidence="2" key="1">
    <citation type="submission" date="2020-07" db="EMBL/GenBank/DDBJ databases">
        <authorList>
            <person name="Stenglein M."/>
            <person name="Albrecht T."/>
            <person name="Nachappa P."/>
        </authorList>
    </citation>
    <scope>NUCLEOTIDE SEQUENCE</scope>
    <source>
        <strain evidence="2">COPhil</strain>
    </source>
</reference>
<evidence type="ECO:0000313" key="2">
    <source>
        <dbReference type="EMBL" id="QQO58803.1"/>
    </source>
</evidence>
<proteinExistence type="predicted"/>
<feature type="compositionally biased region" description="Basic and acidic residues" evidence="1">
    <location>
        <begin position="38"/>
        <end position="51"/>
    </location>
</feature>
<evidence type="ECO:0000256" key="1">
    <source>
        <dbReference type="SAM" id="MobiDB-lite"/>
    </source>
</evidence>
<name>A0A7T8I1D6_9VIRU</name>
<keyword evidence="2" id="KW-0543">Viral nucleoprotein</keyword>
<organism evidence="2">
    <name type="scientific">Coniothyrium diplodiella negative-stranded RNA-like virus 1</name>
    <dbReference type="NCBI Taxonomy" id="2802532"/>
    <lineage>
        <taxon>Viruses</taxon>
        <taxon>Riboviria</taxon>
        <taxon>Orthornavirae</taxon>
        <taxon>Negarnaviricota</taxon>
    </lineage>
</organism>
<protein>
    <submittedName>
        <fullName evidence="2">Nucleocapsid protein</fullName>
    </submittedName>
</protein>
<dbReference type="EMBL" id="MT822732">
    <property type="protein sequence ID" value="QQO58803.1"/>
    <property type="molecule type" value="Genomic_RNA"/>
</dbReference>
<feature type="compositionally biased region" description="Low complexity" evidence="1">
    <location>
        <begin position="13"/>
        <end position="24"/>
    </location>
</feature>
<keyword evidence="2" id="KW-0946">Virion</keyword>
<sequence length="350" mass="39660">MTDQHISEEELFEATSESIIASASEESELKKRQLHLRSLSDPELKQRDTSRRRSSLKQPLPLMAGKKNNKLAKEQGQSSTMDLLDTSTEIGSRGEDGRLQRIRGEPSMVFNVTKESGQVIRVDFWKDVAKLEVDSVEKLLKSSHLDKEYDMTQFIEGIIYQGFDRVFYIKFALSKMSLMMFSQFALVGAIRGSNFTKIVETCEDFPEGLKSAYSSLSFVKKPKKKRDLTILRCTASIPQWCAYWMKVANVDKKIGDEECPACLQFPGAASLPMSKRIRLQHLKFSIRFSQLLPGGSFNLNIYLTAFRNSVQVEYMPPSLLEVLEVTSDSSAKMISEDEITESTKQLVTKS</sequence>
<feature type="region of interest" description="Disordered" evidence="1">
    <location>
        <begin position="1"/>
        <end position="81"/>
    </location>
</feature>